<gene>
    <name evidence="1" type="ORF">P879_08963</name>
</gene>
<feature type="non-terminal residue" evidence="1">
    <location>
        <position position="456"/>
    </location>
</feature>
<sequence>ENVKIKDYGCTQNLVKAAIHDQFAVEQSLETLYYNLDEKTPEIKKELQAIAKSAEQNKDCLYYLSCLTKVEDTFTRLNVKNIKRVLELQTRCLSEKFWRKNISRPLHETWENLELCSMLLTYHLKAVADYHKFFYDGRLMELDFNRRLGKLIRIGQKTRYIAFNGTLEEVKQLTDCLKTQLGDMKRLTMKAKRFMSRARHIRPIYFRVMPILKPMKGVLLCDYRTRDVHLKAGDWVAVVSRPEDRQRSAVSSRRYSVPDLPEGTVVNGQDKSTPFIQKAHQSQSQPSHALTERIHKTSNCMHWDVLTTQDQKICSVPSIYVDLLVPDLDAREKSIKLYKVLLDTWEDMVNECTMNMCRYFSAVFCGMLKHQVIYTDDPALFEDFLTQVENLLIELPSDIGDYYDKDLAAQLSYLRKSNKGIRPEKQNVDETTADLSQYEIKQYTELLHWLEVSYFT</sequence>
<proteinExistence type="predicted"/>
<dbReference type="Gene3D" id="1.20.58.60">
    <property type="match status" value="1"/>
</dbReference>
<dbReference type="OrthoDB" id="6252596at2759"/>
<accession>A0A8T0D5Q1</accession>
<protein>
    <recommendedName>
        <fullName evidence="3">SH3 domain-containing protein</fullName>
    </recommendedName>
</protein>
<dbReference type="Proteomes" id="UP000699462">
    <property type="component" value="Unassembled WGS sequence"/>
</dbReference>
<name>A0A8T0D5Q1_9TREM</name>
<evidence type="ECO:0000313" key="1">
    <source>
        <dbReference type="EMBL" id="KAF8563173.1"/>
    </source>
</evidence>
<evidence type="ECO:0000313" key="2">
    <source>
        <dbReference type="Proteomes" id="UP000699462"/>
    </source>
</evidence>
<reference evidence="1 2" key="1">
    <citation type="submission" date="2019-07" db="EMBL/GenBank/DDBJ databases">
        <title>Annotation for the trematode Paragonimus westermani.</title>
        <authorList>
            <person name="Choi Y.-J."/>
        </authorList>
    </citation>
    <scope>NUCLEOTIDE SEQUENCE [LARGE SCALE GENOMIC DNA]</scope>
    <source>
        <strain evidence="1">180907_Pwestermani</strain>
    </source>
</reference>
<evidence type="ECO:0008006" key="3">
    <source>
        <dbReference type="Google" id="ProtNLM"/>
    </source>
</evidence>
<organism evidence="1 2">
    <name type="scientific">Paragonimus westermani</name>
    <dbReference type="NCBI Taxonomy" id="34504"/>
    <lineage>
        <taxon>Eukaryota</taxon>
        <taxon>Metazoa</taxon>
        <taxon>Spiralia</taxon>
        <taxon>Lophotrochozoa</taxon>
        <taxon>Platyhelminthes</taxon>
        <taxon>Trematoda</taxon>
        <taxon>Digenea</taxon>
        <taxon>Plagiorchiida</taxon>
        <taxon>Troglotremata</taxon>
        <taxon>Troglotrematidae</taxon>
        <taxon>Paragonimus</taxon>
    </lineage>
</organism>
<dbReference type="EMBL" id="JTDF01013863">
    <property type="protein sequence ID" value="KAF8563173.1"/>
    <property type="molecule type" value="Genomic_DNA"/>
</dbReference>
<dbReference type="Gene3D" id="2.30.30.40">
    <property type="entry name" value="SH3 Domains"/>
    <property type="match status" value="1"/>
</dbReference>
<dbReference type="AlphaFoldDB" id="A0A8T0D5Q1"/>
<keyword evidence="2" id="KW-1185">Reference proteome</keyword>
<comment type="caution">
    <text evidence="1">The sequence shown here is derived from an EMBL/GenBank/DDBJ whole genome shotgun (WGS) entry which is preliminary data.</text>
</comment>